<sequence>MAKQTLFWIHVSCLIRVRRPDAIPKTGAQEHCGIPTPYQSRDKTGRSSQIPGCSWLANDSGVITYYKCRTFQTACP</sequence>
<dbReference type="RefSeq" id="XP_019018781.1">
    <property type="nucleotide sequence ID" value="XM_019163277.1"/>
</dbReference>
<organism evidence="2 3">
    <name type="scientific">Pichia membranifaciens NRRL Y-2026</name>
    <dbReference type="NCBI Taxonomy" id="763406"/>
    <lineage>
        <taxon>Eukaryota</taxon>
        <taxon>Fungi</taxon>
        <taxon>Dikarya</taxon>
        <taxon>Ascomycota</taxon>
        <taxon>Saccharomycotina</taxon>
        <taxon>Pichiomycetes</taxon>
        <taxon>Pichiales</taxon>
        <taxon>Pichiaceae</taxon>
        <taxon>Pichia</taxon>
    </lineage>
</organism>
<feature type="region of interest" description="Disordered" evidence="1">
    <location>
        <begin position="26"/>
        <end position="47"/>
    </location>
</feature>
<dbReference type="GeneID" id="30179964"/>
<protein>
    <submittedName>
        <fullName evidence="2">Uncharacterized protein</fullName>
    </submittedName>
</protein>
<proteinExistence type="predicted"/>
<evidence type="ECO:0000256" key="1">
    <source>
        <dbReference type="SAM" id="MobiDB-lite"/>
    </source>
</evidence>
<keyword evidence="3" id="KW-1185">Reference proteome</keyword>
<reference evidence="2 3" key="1">
    <citation type="journal article" date="2016" name="Proc. Natl. Acad. Sci. U.S.A.">
        <title>Comparative genomics of biotechnologically important yeasts.</title>
        <authorList>
            <person name="Riley R."/>
            <person name="Haridas S."/>
            <person name="Wolfe K.H."/>
            <person name="Lopes M.R."/>
            <person name="Hittinger C.T."/>
            <person name="Goeker M."/>
            <person name="Salamov A.A."/>
            <person name="Wisecaver J.H."/>
            <person name="Long T.M."/>
            <person name="Calvey C.H."/>
            <person name="Aerts A.L."/>
            <person name="Barry K.W."/>
            <person name="Choi C."/>
            <person name="Clum A."/>
            <person name="Coughlan A.Y."/>
            <person name="Deshpande S."/>
            <person name="Douglass A.P."/>
            <person name="Hanson S.J."/>
            <person name="Klenk H.-P."/>
            <person name="LaButti K.M."/>
            <person name="Lapidus A."/>
            <person name="Lindquist E.A."/>
            <person name="Lipzen A.M."/>
            <person name="Meier-Kolthoff J.P."/>
            <person name="Ohm R.A."/>
            <person name="Otillar R.P."/>
            <person name="Pangilinan J.L."/>
            <person name="Peng Y."/>
            <person name="Rokas A."/>
            <person name="Rosa C.A."/>
            <person name="Scheuner C."/>
            <person name="Sibirny A.A."/>
            <person name="Slot J.C."/>
            <person name="Stielow J.B."/>
            <person name="Sun H."/>
            <person name="Kurtzman C.P."/>
            <person name="Blackwell M."/>
            <person name="Grigoriev I.V."/>
            <person name="Jeffries T.W."/>
        </authorList>
    </citation>
    <scope>NUCLEOTIDE SEQUENCE [LARGE SCALE GENOMIC DNA]</scope>
    <source>
        <strain evidence="2 3">NRRL Y-2026</strain>
    </source>
</reference>
<dbReference type="AlphaFoldDB" id="A0A1E3NPM9"/>
<dbReference type="Proteomes" id="UP000094455">
    <property type="component" value="Unassembled WGS sequence"/>
</dbReference>
<dbReference type="EMBL" id="KV454002">
    <property type="protein sequence ID" value="ODQ47668.1"/>
    <property type="molecule type" value="Genomic_DNA"/>
</dbReference>
<evidence type="ECO:0000313" key="2">
    <source>
        <dbReference type="EMBL" id="ODQ47668.1"/>
    </source>
</evidence>
<evidence type="ECO:0000313" key="3">
    <source>
        <dbReference type="Proteomes" id="UP000094455"/>
    </source>
</evidence>
<name>A0A1E3NPM9_9ASCO</name>
<accession>A0A1E3NPM9</accession>
<gene>
    <name evidence="2" type="ORF">PICMEDRAFT_58081</name>
</gene>